<dbReference type="AlphaFoldDB" id="X1GI17"/>
<dbReference type="InterPro" id="IPR012001">
    <property type="entry name" value="Thiamin_PyroP_enz_TPP-bd_dom"/>
</dbReference>
<feature type="non-terminal residue" evidence="4">
    <location>
        <position position="1"/>
    </location>
</feature>
<dbReference type="Gene3D" id="3.40.50.970">
    <property type="match status" value="1"/>
</dbReference>
<dbReference type="Pfam" id="PF02776">
    <property type="entry name" value="TPP_enzyme_N"/>
    <property type="match status" value="1"/>
</dbReference>
<gene>
    <name evidence="4" type="ORF">S03H2_30617</name>
</gene>
<dbReference type="GO" id="GO:0030976">
    <property type="term" value="F:thiamine pyrophosphate binding"/>
    <property type="evidence" value="ECO:0007669"/>
    <property type="project" value="InterPro"/>
</dbReference>
<dbReference type="NCBIfam" id="TIGR03845">
    <property type="entry name" value="sulfopyru_alph"/>
    <property type="match status" value="1"/>
</dbReference>
<dbReference type="CDD" id="cd07035">
    <property type="entry name" value="TPP_PYR_POX_like"/>
    <property type="match status" value="1"/>
</dbReference>
<dbReference type="GO" id="GO:0050545">
    <property type="term" value="F:sulfopyruvate decarboxylase activity"/>
    <property type="evidence" value="ECO:0007669"/>
    <property type="project" value="InterPro"/>
</dbReference>
<proteinExistence type="predicted"/>
<dbReference type="InterPro" id="IPR022502">
    <property type="entry name" value="Sulfopyruvate_deCO2ase_alpha"/>
</dbReference>
<feature type="domain" description="Thiamine pyrophosphate enzyme N-terminal TPP-binding" evidence="3">
    <location>
        <begin position="9"/>
        <end position="108"/>
    </location>
</feature>
<evidence type="ECO:0000259" key="3">
    <source>
        <dbReference type="Pfam" id="PF02776"/>
    </source>
</evidence>
<protein>
    <recommendedName>
        <fullName evidence="3">Thiamine pyrophosphate enzyme N-terminal TPP-binding domain-containing protein</fullName>
    </recommendedName>
</protein>
<keyword evidence="1" id="KW-0210">Decarboxylase</keyword>
<dbReference type="SUPFAM" id="SSF52518">
    <property type="entry name" value="Thiamin diphosphate-binding fold (THDP-binding)"/>
    <property type="match status" value="1"/>
</dbReference>
<evidence type="ECO:0000256" key="1">
    <source>
        <dbReference type="ARBA" id="ARBA00022793"/>
    </source>
</evidence>
<keyword evidence="2" id="KW-0456">Lyase</keyword>
<dbReference type="PANTHER" id="PTHR42818:SF1">
    <property type="entry name" value="SULFOPYRUVATE DECARBOXYLASE"/>
    <property type="match status" value="1"/>
</dbReference>
<name>X1GI17_9ZZZZ</name>
<dbReference type="PANTHER" id="PTHR42818">
    <property type="entry name" value="SULFOPYRUVATE DECARBOXYLASE SUBUNIT ALPHA"/>
    <property type="match status" value="1"/>
</dbReference>
<organism evidence="4">
    <name type="scientific">marine sediment metagenome</name>
    <dbReference type="NCBI Taxonomy" id="412755"/>
    <lineage>
        <taxon>unclassified sequences</taxon>
        <taxon>metagenomes</taxon>
        <taxon>ecological metagenomes</taxon>
    </lineage>
</organism>
<comment type="caution">
    <text evidence="4">The sequence shown here is derived from an EMBL/GenBank/DDBJ whole genome shotgun (WGS) entry which is preliminary data.</text>
</comment>
<reference evidence="4" key="1">
    <citation type="journal article" date="2014" name="Front. Microbiol.">
        <title>High frequency of phylogenetically diverse reductive dehalogenase-homologous genes in deep subseafloor sedimentary metagenomes.</title>
        <authorList>
            <person name="Kawai M."/>
            <person name="Futagami T."/>
            <person name="Toyoda A."/>
            <person name="Takaki Y."/>
            <person name="Nishi S."/>
            <person name="Hori S."/>
            <person name="Arai W."/>
            <person name="Tsubouchi T."/>
            <person name="Morono Y."/>
            <person name="Uchiyama I."/>
            <person name="Ito T."/>
            <person name="Fujiyama A."/>
            <person name="Inagaki F."/>
            <person name="Takami H."/>
        </authorList>
    </citation>
    <scope>NUCLEOTIDE SEQUENCE</scope>
    <source>
        <strain evidence="4">Expedition CK06-06</strain>
    </source>
</reference>
<dbReference type="InterPro" id="IPR029061">
    <property type="entry name" value="THDP-binding"/>
</dbReference>
<sequence length="169" mass="18657">KNSITNDVVLYEAIKDLGVNLLLTLPDNMIQGLLKIVSERNEIREIVITREEEGIGIAAGAYLGGLTPAIIMQNSGLGNSINAIKSLLQLYKIPILLILSHRGTEREKIAAQIPMGEVTLSLLECLNVKTFVVKFIENIENFKKAMNYIQKHNESAAVVLECTLWGDNP</sequence>
<dbReference type="InterPro" id="IPR051818">
    <property type="entry name" value="TPP_dependent_decarboxylase"/>
</dbReference>
<dbReference type="EMBL" id="BARU01018529">
    <property type="protein sequence ID" value="GAH57541.1"/>
    <property type="molecule type" value="Genomic_DNA"/>
</dbReference>
<accession>X1GI17</accession>
<evidence type="ECO:0000313" key="4">
    <source>
        <dbReference type="EMBL" id="GAH57541.1"/>
    </source>
</evidence>
<evidence type="ECO:0000256" key="2">
    <source>
        <dbReference type="ARBA" id="ARBA00023239"/>
    </source>
</evidence>